<gene>
    <name evidence="2" type="ORF">Phou_055060</name>
</gene>
<dbReference type="EMBL" id="BLPF01000002">
    <property type="protein sequence ID" value="GFJ81326.1"/>
    <property type="molecule type" value="Genomic_DNA"/>
</dbReference>
<comment type="caution">
    <text evidence="2">The sequence shown here is derived from an EMBL/GenBank/DDBJ whole genome shotgun (WGS) entry which is preliminary data.</text>
</comment>
<organism evidence="2 3">
    <name type="scientific">Phytohabitans houttuyneae</name>
    <dbReference type="NCBI Taxonomy" id="1076126"/>
    <lineage>
        <taxon>Bacteria</taxon>
        <taxon>Bacillati</taxon>
        <taxon>Actinomycetota</taxon>
        <taxon>Actinomycetes</taxon>
        <taxon>Micromonosporales</taxon>
        <taxon>Micromonosporaceae</taxon>
    </lineage>
</organism>
<sequence>MNFRQQVSSLRARLSVLVSLALLVAAALVAGTPGAARADPGTCGNCPIPWPPPRIVYVPCSQLGPIDWWFFNQGPPFVQSGVRYTIVSSTPTLDVAYGRFVENPTDQPITGNWTATQQRMVTMTSSIALTIAGNGGRANPEAIALSVTLATGIQVAVSYTTTIGVGATAEVPPRRTMLGEYGLRSLDIVMDVQVVSMMQDRVTCAYREGGAERHTAHVPTINEGWRFTLT</sequence>
<dbReference type="RefSeq" id="WP_173060359.1">
    <property type="nucleotide sequence ID" value="NZ_BAABGO010000019.1"/>
</dbReference>
<evidence type="ECO:0000313" key="2">
    <source>
        <dbReference type="EMBL" id="GFJ81326.1"/>
    </source>
</evidence>
<evidence type="ECO:0000256" key="1">
    <source>
        <dbReference type="SAM" id="SignalP"/>
    </source>
</evidence>
<proteinExistence type="predicted"/>
<feature type="chain" id="PRO_5028833218" description="Secreted protein" evidence="1">
    <location>
        <begin position="39"/>
        <end position="230"/>
    </location>
</feature>
<reference evidence="2 3" key="2">
    <citation type="submission" date="2020-03" db="EMBL/GenBank/DDBJ databases">
        <authorList>
            <person name="Ichikawa N."/>
            <person name="Kimura A."/>
            <person name="Kitahashi Y."/>
            <person name="Uohara A."/>
        </authorList>
    </citation>
    <scope>NUCLEOTIDE SEQUENCE [LARGE SCALE GENOMIC DNA]</scope>
    <source>
        <strain evidence="2 3">NBRC 108639</strain>
    </source>
</reference>
<keyword evidence="3" id="KW-1185">Reference proteome</keyword>
<feature type="signal peptide" evidence="1">
    <location>
        <begin position="1"/>
        <end position="38"/>
    </location>
</feature>
<dbReference type="Proteomes" id="UP000482800">
    <property type="component" value="Unassembled WGS sequence"/>
</dbReference>
<name>A0A6V8KH37_9ACTN</name>
<accession>A0A6V8KH37</accession>
<evidence type="ECO:0008006" key="4">
    <source>
        <dbReference type="Google" id="ProtNLM"/>
    </source>
</evidence>
<dbReference type="AlphaFoldDB" id="A0A6V8KH37"/>
<evidence type="ECO:0000313" key="3">
    <source>
        <dbReference type="Proteomes" id="UP000482800"/>
    </source>
</evidence>
<reference evidence="2 3" key="1">
    <citation type="submission" date="2020-03" db="EMBL/GenBank/DDBJ databases">
        <title>Whole genome shotgun sequence of Phytohabitans houttuyneae NBRC 108639.</title>
        <authorList>
            <person name="Komaki H."/>
            <person name="Tamura T."/>
        </authorList>
    </citation>
    <scope>NUCLEOTIDE SEQUENCE [LARGE SCALE GENOMIC DNA]</scope>
    <source>
        <strain evidence="2 3">NBRC 108639</strain>
    </source>
</reference>
<protein>
    <recommendedName>
        <fullName evidence="4">Secreted protein</fullName>
    </recommendedName>
</protein>
<keyword evidence="1" id="KW-0732">Signal</keyword>